<reference evidence="1" key="1">
    <citation type="submission" date="2023-04" db="EMBL/GenBank/DDBJ databases">
        <title>Genome dynamics across the evolutionary transition to endosymbiosis.</title>
        <authorList>
            <person name="Siozios S."/>
            <person name="Nadal-Jimenez P."/>
            <person name="Azagi T."/>
            <person name="Sprong H."/>
            <person name="Frost C.L."/>
            <person name="Parratt S.R."/>
            <person name="Taylor G."/>
            <person name="Brettell L."/>
            <person name="Lew K.C."/>
            <person name="Croft L."/>
            <person name="King K.C."/>
            <person name="Brockhurst M.A."/>
            <person name="Hypsa V."/>
            <person name="Novakova E."/>
            <person name="Darby A.C."/>
            <person name="Hurst G.D.D."/>
        </authorList>
    </citation>
    <scope>NUCLEOTIDE SEQUENCE</scope>
    <source>
        <strain evidence="1">AIh</strain>
    </source>
</reference>
<accession>A0AA95GDY9</accession>
<organism evidence="1 2">
    <name type="scientific">Arsenophonus nasoniae</name>
    <name type="common">son-killer infecting Nasonia vitripennis</name>
    <dbReference type="NCBI Taxonomy" id="638"/>
    <lineage>
        <taxon>Bacteria</taxon>
        <taxon>Pseudomonadati</taxon>
        <taxon>Pseudomonadota</taxon>
        <taxon>Gammaproteobacteria</taxon>
        <taxon>Enterobacterales</taxon>
        <taxon>Morganellaceae</taxon>
        <taxon>Arsenophonus</taxon>
    </lineage>
</organism>
<sequence>MIGDPKQAIKWPNDLVDFISRIKNENYTNILPINNVSRRIPKQILEQSNRFCYQDQYQTSSSIITGELQYLESNHPDYDNIINNFITKNQIVCIDKKQGRYLTNYINKYSFPYEIEELIKNSKHGRDANLILKAAYADFCYDASCNNKKNTITINNLIRRFSLRLNSRQYAQLYELYDYHNNQVNTSFRISSIDAVKGLEANICALILSPNLLKYFLVIDLKKNQFFNKEWKKIYVALTRPKKKMVLVIEHELLANYNLKEIKQKIKNFGFTCFKQNDADFT</sequence>
<proteinExistence type="predicted"/>
<dbReference type="Gene3D" id="3.40.50.300">
    <property type="entry name" value="P-loop containing nucleotide triphosphate hydrolases"/>
    <property type="match status" value="1"/>
</dbReference>
<gene>
    <name evidence="1" type="ORF">QE207_15815</name>
</gene>
<dbReference type="Proteomes" id="UP001177597">
    <property type="component" value="Chromosome"/>
</dbReference>
<dbReference type="EMBL" id="CP123498">
    <property type="protein sequence ID" value="WGL95109.1"/>
    <property type="molecule type" value="Genomic_DNA"/>
</dbReference>
<dbReference type="RefSeq" id="WP_280629177.1">
    <property type="nucleotide sequence ID" value="NZ_CP123498.1"/>
</dbReference>
<evidence type="ECO:0000313" key="1">
    <source>
        <dbReference type="EMBL" id="WGL95109.1"/>
    </source>
</evidence>
<dbReference type="AlphaFoldDB" id="A0AA95GDY9"/>
<dbReference type="InterPro" id="IPR027417">
    <property type="entry name" value="P-loop_NTPase"/>
</dbReference>
<evidence type="ECO:0000313" key="2">
    <source>
        <dbReference type="Proteomes" id="UP001177597"/>
    </source>
</evidence>
<name>A0AA95GDY9_9GAMM</name>
<protein>
    <submittedName>
        <fullName evidence="1">Uncharacterized protein</fullName>
    </submittedName>
</protein>
<dbReference type="SUPFAM" id="SSF52540">
    <property type="entry name" value="P-loop containing nucleoside triphosphate hydrolases"/>
    <property type="match status" value="1"/>
</dbReference>